<dbReference type="GO" id="GO:0000287">
    <property type="term" value="F:magnesium ion binding"/>
    <property type="evidence" value="ECO:0007669"/>
    <property type="project" value="InterPro"/>
</dbReference>
<evidence type="ECO:0000256" key="6">
    <source>
        <dbReference type="ARBA" id="ARBA00022842"/>
    </source>
</evidence>
<protein>
    <recommendedName>
        <fullName evidence="4">Probable 2-phosphosulfolactate phosphatase</fullName>
        <ecNumber evidence="3">3.1.3.71</ecNumber>
    </recommendedName>
</protein>
<dbReference type="EC" id="3.1.3.71" evidence="3"/>
<comment type="similarity">
    <text evidence="2">Belongs to the ComB family.</text>
</comment>
<keyword evidence="5" id="KW-0378">Hydrolase</keyword>
<dbReference type="Gene3D" id="3.90.1560.10">
    <property type="entry name" value="ComB-like"/>
    <property type="match status" value="1"/>
</dbReference>
<dbReference type="EMBL" id="SNYO01000004">
    <property type="protein sequence ID" value="TDQ58299.1"/>
    <property type="molecule type" value="Genomic_DNA"/>
</dbReference>
<dbReference type="AlphaFoldDB" id="A0A4R6VII7"/>
<evidence type="ECO:0000256" key="5">
    <source>
        <dbReference type="ARBA" id="ARBA00022801"/>
    </source>
</evidence>
<dbReference type="SUPFAM" id="SSF142823">
    <property type="entry name" value="ComB-like"/>
    <property type="match status" value="1"/>
</dbReference>
<evidence type="ECO:0000256" key="4">
    <source>
        <dbReference type="ARBA" id="ARBA00021948"/>
    </source>
</evidence>
<dbReference type="GO" id="GO:0050532">
    <property type="term" value="F:2-phosphosulfolactate phosphatase activity"/>
    <property type="evidence" value="ECO:0007669"/>
    <property type="project" value="UniProtKB-EC"/>
</dbReference>
<evidence type="ECO:0000256" key="7">
    <source>
        <dbReference type="ARBA" id="ARBA00033711"/>
    </source>
</evidence>
<dbReference type="PANTHER" id="PTHR37311:SF1">
    <property type="entry name" value="2-PHOSPHOSULFOLACTATE PHOSPHATASE-RELATED"/>
    <property type="match status" value="1"/>
</dbReference>
<reference evidence="8 9" key="1">
    <citation type="submission" date="2019-03" db="EMBL/GenBank/DDBJ databases">
        <title>Genomic Encyclopedia of Type Strains, Phase IV (KMG-IV): sequencing the most valuable type-strain genomes for metagenomic binning, comparative biology and taxonomic classification.</title>
        <authorList>
            <person name="Goeker M."/>
        </authorList>
    </citation>
    <scope>NUCLEOTIDE SEQUENCE [LARGE SCALE GENOMIC DNA]</scope>
    <source>
        <strain evidence="8 9">DSM 45775</strain>
    </source>
</reference>
<comment type="cofactor">
    <cofactor evidence="1">
        <name>Mg(2+)</name>
        <dbReference type="ChEBI" id="CHEBI:18420"/>
    </cofactor>
</comment>
<dbReference type="Proteomes" id="UP000295705">
    <property type="component" value="Unassembled WGS sequence"/>
</dbReference>
<dbReference type="RefSeq" id="WP_243741728.1">
    <property type="nucleotide sequence ID" value="NZ_BAABHR010000006.1"/>
</dbReference>
<keyword evidence="9" id="KW-1185">Reference proteome</keyword>
<evidence type="ECO:0000313" key="8">
    <source>
        <dbReference type="EMBL" id="TDQ58299.1"/>
    </source>
</evidence>
<dbReference type="InterPro" id="IPR005238">
    <property type="entry name" value="ComB-like"/>
</dbReference>
<proteinExistence type="inferred from homology"/>
<comment type="caution">
    <text evidence="8">The sequence shown here is derived from an EMBL/GenBank/DDBJ whole genome shotgun (WGS) entry which is preliminary data.</text>
</comment>
<comment type="catalytic activity">
    <reaction evidence="7">
        <text>(2R)-O-phospho-3-sulfolactate + H2O = (2R)-3-sulfolactate + phosphate</text>
        <dbReference type="Rhea" id="RHEA:23416"/>
        <dbReference type="ChEBI" id="CHEBI:15377"/>
        <dbReference type="ChEBI" id="CHEBI:15597"/>
        <dbReference type="ChEBI" id="CHEBI:43474"/>
        <dbReference type="ChEBI" id="CHEBI:58738"/>
        <dbReference type="EC" id="3.1.3.71"/>
    </reaction>
</comment>
<sequence length="242" mass="24719">MSLSVRLEWGPVGAAAVTAGCDVAVVVDVLSFTTCLSVAADRGVEVWPWARVDDHARELARSRDAVLAVRRAEAGPGQVSLSPATIRAAPVLRRLVLPSPNGSTISATLAERGVPVVGASLRNRVAVARWLRALGGDPVVAVVAAGERRSDGSLRPAVEDLWGAGAVISGLVAGGDVTLTPEARSAAAAFDDVEGDLPAALHACASGRELDDLGFPHYVDVAAEIDLGTAVPVLRAGAFAAN</sequence>
<dbReference type="Pfam" id="PF04029">
    <property type="entry name" value="2-ph_phosp"/>
    <property type="match status" value="1"/>
</dbReference>
<gene>
    <name evidence="8" type="ORF">EV188_10438</name>
</gene>
<evidence type="ECO:0000313" key="9">
    <source>
        <dbReference type="Proteomes" id="UP000295705"/>
    </source>
</evidence>
<dbReference type="PROSITE" id="PS51257">
    <property type="entry name" value="PROKAR_LIPOPROTEIN"/>
    <property type="match status" value="1"/>
</dbReference>
<dbReference type="PANTHER" id="PTHR37311">
    <property type="entry name" value="2-PHOSPHOSULFOLACTATE PHOSPHATASE-RELATED"/>
    <property type="match status" value="1"/>
</dbReference>
<evidence type="ECO:0000256" key="1">
    <source>
        <dbReference type="ARBA" id="ARBA00001946"/>
    </source>
</evidence>
<dbReference type="InterPro" id="IPR036702">
    <property type="entry name" value="ComB-like_sf"/>
</dbReference>
<accession>A0A4R6VII7</accession>
<evidence type="ECO:0000256" key="3">
    <source>
        <dbReference type="ARBA" id="ARBA00012953"/>
    </source>
</evidence>
<keyword evidence="6" id="KW-0460">Magnesium</keyword>
<evidence type="ECO:0000256" key="2">
    <source>
        <dbReference type="ARBA" id="ARBA00009997"/>
    </source>
</evidence>
<name>A0A4R6VII7_9PSEU</name>
<organism evidence="8 9">
    <name type="scientific">Actinomycetospora succinea</name>
    <dbReference type="NCBI Taxonomy" id="663603"/>
    <lineage>
        <taxon>Bacteria</taxon>
        <taxon>Bacillati</taxon>
        <taxon>Actinomycetota</taxon>
        <taxon>Actinomycetes</taxon>
        <taxon>Pseudonocardiales</taxon>
        <taxon>Pseudonocardiaceae</taxon>
        <taxon>Actinomycetospora</taxon>
    </lineage>
</organism>
<dbReference type="GO" id="GO:0050545">
    <property type="term" value="F:sulfopyruvate decarboxylase activity"/>
    <property type="evidence" value="ECO:0007669"/>
    <property type="project" value="TreeGrafter"/>
</dbReference>